<feature type="non-terminal residue" evidence="1">
    <location>
        <position position="1"/>
    </location>
</feature>
<keyword evidence="2" id="KW-1185">Reference proteome</keyword>
<dbReference type="Proteomes" id="UP000051574">
    <property type="component" value="Unassembled WGS sequence"/>
</dbReference>
<evidence type="ECO:0000313" key="1">
    <source>
        <dbReference type="EMBL" id="KRT83608.1"/>
    </source>
</evidence>
<organism evidence="1 2">
    <name type="scientific">Oryctes borbonicus</name>
    <dbReference type="NCBI Taxonomy" id="1629725"/>
    <lineage>
        <taxon>Eukaryota</taxon>
        <taxon>Metazoa</taxon>
        <taxon>Ecdysozoa</taxon>
        <taxon>Arthropoda</taxon>
        <taxon>Hexapoda</taxon>
        <taxon>Insecta</taxon>
        <taxon>Pterygota</taxon>
        <taxon>Neoptera</taxon>
        <taxon>Endopterygota</taxon>
        <taxon>Coleoptera</taxon>
        <taxon>Polyphaga</taxon>
        <taxon>Scarabaeiformia</taxon>
        <taxon>Scarabaeidae</taxon>
        <taxon>Dynastinae</taxon>
        <taxon>Oryctes</taxon>
    </lineage>
</organism>
<dbReference type="OrthoDB" id="6674186at2759"/>
<gene>
    <name evidence="1" type="ORF">AMK59_4259</name>
</gene>
<name>A0A0T6B8C1_9SCAR</name>
<dbReference type="AlphaFoldDB" id="A0A0T6B8C1"/>
<protein>
    <submittedName>
        <fullName evidence="1">Uncharacterized protein</fullName>
    </submittedName>
</protein>
<dbReference type="EMBL" id="LJIG01009174">
    <property type="protein sequence ID" value="KRT83608.1"/>
    <property type="molecule type" value="Genomic_DNA"/>
</dbReference>
<accession>A0A0T6B8C1</accession>
<proteinExistence type="predicted"/>
<evidence type="ECO:0000313" key="2">
    <source>
        <dbReference type="Proteomes" id="UP000051574"/>
    </source>
</evidence>
<comment type="caution">
    <text evidence="1">The sequence shown here is derived from an EMBL/GenBank/DDBJ whole genome shotgun (WGS) entry which is preliminary data.</text>
</comment>
<sequence>GKSLEMVKTHAEIYTNVNGHKEAHSDTKEQLNEDGKLVARLNQQLDELPGPDGSSMGKLRTKVDIPSKGIHKTIEQALDSRLMMEATENGNRRTPNVEVMSASPDNLPASGYIVPQILSDLYIPDSPKMKRDVCRISYRS</sequence>
<reference evidence="1 2" key="1">
    <citation type="submission" date="2015-09" db="EMBL/GenBank/DDBJ databases">
        <title>Draft genome of the scarab beetle Oryctes borbonicus.</title>
        <authorList>
            <person name="Meyer J.M."/>
            <person name="Markov G.V."/>
            <person name="Baskaran P."/>
            <person name="Herrmann M."/>
            <person name="Sommer R.J."/>
            <person name="Roedelsperger C."/>
        </authorList>
    </citation>
    <scope>NUCLEOTIDE SEQUENCE [LARGE SCALE GENOMIC DNA]</scope>
    <source>
        <strain evidence="1">OB123</strain>
        <tissue evidence="1">Whole animal</tissue>
    </source>
</reference>